<dbReference type="InterPro" id="IPR029068">
    <property type="entry name" value="Glyas_Bleomycin-R_OHBP_Dase"/>
</dbReference>
<evidence type="ECO:0000256" key="4">
    <source>
        <dbReference type="ARBA" id="ARBA00022797"/>
    </source>
</evidence>
<protein>
    <submittedName>
        <fullName evidence="10">2,3-dihydroxybiphenyl 1,2 dioxygenase</fullName>
    </submittedName>
</protein>
<evidence type="ECO:0000256" key="7">
    <source>
        <dbReference type="ARBA" id="ARBA00023004"/>
    </source>
</evidence>
<dbReference type="AlphaFoldDB" id="A0A1W5YR09"/>
<evidence type="ECO:0000256" key="6">
    <source>
        <dbReference type="ARBA" id="ARBA00023002"/>
    </source>
</evidence>
<dbReference type="Pfam" id="PF22632">
    <property type="entry name" value="BphC_D1"/>
    <property type="match status" value="1"/>
</dbReference>
<dbReference type="Gene3D" id="3.10.180.10">
    <property type="entry name" value="2,3-Dihydroxybiphenyl 1,2-Dioxygenase, domain 1"/>
    <property type="match status" value="2"/>
</dbReference>
<dbReference type="InterPro" id="IPR037523">
    <property type="entry name" value="VOC_core"/>
</dbReference>
<dbReference type="GO" id="GO:0008198">
    <property type="term" value="F:ferrous iron binding"/>
    <property type="evidence" value="ECO:0007669"/>
    <property type="project" value="InterPro"/>
</dbReference>
<gene>
    <name evidence="10" type="primary">orf3</name>
</gene>
<keyword evidence="4 8" id="KW-0058">Aromatic hydrocarbons catabolism</keyword>
<dbReference type="Pfam" id="PF00903">
    <property type="entry name" value="Glyoxalase"/>
    <property type="match status" value="1"/>
</dbReference>
<sequence>MSIISLGYLVFEASDLAAWSKFSEDVLGLMPAEGGGPGLRYRIDEQAWRIAFTEGARDDVSLAGFEVANKAGLEAVREKLIEGGVEVTQGTSSLCAERGVAELISCVDPDGLVVEIYYGATFVPEVPFRSKAGVRRFVTGTQGLGHIVLSTTRVDELRRFYQDLLGFSLSDIINMGFPDGATVRVEFYFCNPRHHTLALAPMPFPKRVLHFMLQVEEFDDVGFALDRVLKGGATLANSLGRHTNDQMVSFYVRTPSGFDIEYGWGGLAIDPENWRVASYDKPSSWGHAFLGER</sequence>
<dbReference type="SUPFAM" id="SSF54593">
    <property type="entry name" value="Glyoxalase/Bleomycin resistance protein/Dihydroxybiphenyl dioxygenase"/>
    <property type="match status" value="1"/>
</dbReference>
<evidence type="ECO:0000256" key="1">
    <source>
        <dbReference type="ARBA" id="ARBA00001954"/>
    </source>
</evidence>
<proteinExistence type="inferred from homology"/>
<keyword evidence="7 8" id="KW-0408">Iron</keyword>
<evidence type="ECO:0000256" key="8">
    <source>
        <dbReference type="RuleBase" id="RU000683"/>
    </source>
</evidence>
<evidence type="ECO:0000256" key="2">
    <source>
        <dbReference type="ARBA" id="ARBA00008784"/>
    </source>
</evidence>
<evidence type="ECO:0000256" key="5">
    <source>
        <dbReference type="ARBA" id="ARBA00022964"/>
    </source>
</evidence>
<dbReference type="InterPro" id="IPR000486">
    <property type="entry name" value="Xdiol_ring_cleave_dOase_1/2"/>
</dbReference>
<dbReference type="CDD" id="cd07252">
    <property type="entry name" value="BphC1-RGP6_N_like"/>
    <property type="match status" value="1"/>
</dbReference>
<keyword evidence="5 8" id="KW-0223">Dioxygenase</keyword>
<dbReference type="PANTHER" id="PTHR21366:SF14">
    <property type="entry name" value="GLYOXALASE DOMAIN-CONTAINING PROTEIN 5"/>
    <property type="match status" value="1"/>
</dbReference>
<keyword evidence="6 8" id="KW-0560">Oxidoreductase</keyword>
<dbReference type="CDD" id="cd07237">
    <property type="entry name" value="BphC1-RGP6_C_like"/>
    <property type="match status" value="1"/>
</dbReference>
<evidence type="ECO:0000259" key="9">
    <source>
        <dbReference type="PROSITE" id="PS51819"/>
    </source>
</evidence>
<dbReference type="InterPro" id="IPR050383">
    <property type="entry name" value="GlyoxalaseI/FosfomycinResist"/>
</dbReference>
<dbReference type="EMBL" id="KX823577">
    <property type="protein sequence ID" value="ARI47598.1"/>
    <property type="molecule type" value="Genomic_DNA"/>
</dbReference>
<keyword evidence="3" id="KW-0479">Metal-binding</keyword>
<evidence type="ECO:0000256" key="3">
    <source>
        <dbReference type="ARBA" id="ARBA00022723"/>
    </source>
</evidence>
<feature type="domain" description="VOC" evidence="9">
    <location>
        <begin position="143"/>
        <end position="265"/>
    </location>
</feature>
<organism evidence="10">
    <name type="scientific">Sphingobium phenoxybenzoativorans</name>
    <dbReference type="NCBI Taxonomy" id="1592790"/>
    <lineage>
        <taxon>Bacteria</taxon>
        <taxon>Pseudomonadati</taxon>
        <taxon>Pseudomonadota</taxon>
        <taxon>Alphaproteobacteria</taxon>
        <taxon>Sphingomonadales</taxon>
        <taxon>Sphingomonadaceae</taxon>
        <taxon>Sphingobium</taxon>
    </lineage>
</organism>
<dbReference type="GO" id="GO:0051213">
    <property type="term" value="F:dioxygenase activity"/>
    <property type="evidence" value="ECO:0007669"/>
    <property type="project" value="UniProtKB-KW"/>
</dbReference>
<name>A0A1W5YR09_9SPHN</name>
<comment type="cofactor">
    <cofactor evidence="1 8">
        <name>Fe(2+)</name>
        <dbReference type="ChEBI" id="CHEBI:29033"/>
    </cofactor>
</comment>
<dbReference type="RefSeq" id="WP_070157282.1">
    <property type="nucleotide sequence ID" value="NZ_MINO01000053.1"/>
</dbReference>
<dbReference type="PROSITE" id="PS51819">
    <property type="entry name" value="VOC"/>
    <property type="match status" value="2"/>
</dbReference>
<feature type="domain" description="VOC" evidence="9">
    <location>
        <begin position="5"/>
        <end position="119"/>
    </location>
</feature>
<evidence type="ECO:0000313" key="10">
    <source>
        <dbReference type="EMBL" id="ARI47598.1"/>
    </source>
</evidence>
<reference evidence="10" key="1">
    <citation type="journal article" date="2017" name="Appl. Environ. Microbiol.">
        <title>Degradation of diphenyl ether in Sphingobium phenoxybenzoativorans SC_3 is initiated by a novel ring-cleavage dioxygenase.</title>
        <authorList>
            <person name="Cai S."/>
            <person name="Chen L.W."/>
            <person name="Ai Y.C."/>
            <person name="Qiu J.G."/>
            <person name="Wang C.H."/>
            <person name="Shi C."/>
            <person name="He J."/>
            <person name="Cai T.M."/>
        </authorList>
    </citation>
    <scope>NUCLEOTIDE SEQUENCE</scope>
    <source>
        <strain evidence="10">SC_3</strain>
    </source>
</reference>
<dbReference type="InterPro" id="IPR004360">
    <property type="entry name" value="Glyas_Fos-R_dOase_dom"/>
</dbReference>
<dbReference type="PANTHER" id="PTHR21366">
    <property type="entry name" value="GLYOXALASE FAMILY PROTEIN"/>
    <property type="match status" value="1"/>
</dbReference>
<comment type="similarity">
    <text evidence="2 8">Belongs to the extradiol ring-cleavage dioxygenase family.</text>
</comment>
<dbReference type="OrthoDB" id="9803142at2"/>
<dbReference type="PROSITE" id="PS00082">
    <property type="entry name" value="EXTRADIOL_DIOXYGENAS"/>
    <property type="match status" value="1"/>
</dbReference>
<accession>A0A1W5YR09</accession>